<name>Q21TX6_ALBFT</name>
<reference evidence="2" key="1">
    <citation type="submission" date="2006-02" db="EMBL/GenBank/DDBJ databases">
        <title>Complete sequence of chromosome of Rhodoferax ferrireducens DSM 15236.</title>
        <authorList>
            <person name="Copeland A."/>
            <person name="Lucas S."/>
            <person name="Lapidus A."/>
            <person name="Barry K."/>
            <person name="Detter J.C."/>
            <person name="Glavina del Rio T."/>
            <person name="Hammon N."/>
            <person name="Israni S."/>
            <person name="Pitluck S."/>
            <person name="Brettin T."/>
            <person name="Bruce D."/>
            <person name="Han C."/>
            <person name="Tapia R."/>
            <person name="Gilna P."/>
            <person name="Kiss H."/>
            <person name="Schmutz J."/>
            <person name="Larimer F."/>
            <person name="Land M."/>
            <person name="Kyrpides N."/>
            <person name="Ivanova N."/>
            <person name="Richardson P."/>
        </authorList>
    </citation>
    <scope>NUCLEOTIDE SEQUENCE [LARGE SCALE GENOMIC DNA]</scope>
    <source>
        <strain evidence="2">ATCC BAA-621 / DSM 15236 / T118</strain>
    </source>
</reference>
<dbReference type="KEGG" id="rfr:Rfer_3067"/>
<dbReference type="HOGENOM" id="CLU_2587388_0_0_4"/>
<proteinExistence type="predicted"/>
<dbReference type="Proteomes" id="UP000008332">
    <property type="component" value="Chromosome"/>
</dbReference>
<organism evidence="1 2">
    <name type="scientific">Albidiferax ferrireducens (strain ATCC BAA-621 / DSM 15236 / T118)</name>
    <name type="common">Rhodoferax ferrireducens</name>
    <dbReference type="NCBI Taxonomy" id="338969"/>
    <lineage>
        <taxon>Bacteria</taxon>
        <taxon>Pseudomonadati</taxon>
        <taxon>Pseudomonadota</taxon>
        <taxon>Betaproteobacteria</taxon>
        <taxon>Burkholderiales</taxon>
        <taxon>Comamonadaceae</taxon>
        <taxon>Rhodoferax</taxon>
    </lineage>
</organism>
<accession>Q21TX6</accession>
<dbReference type="EMBL" id="CP000267">
    <property type="protein sequence ID" value="ABD70777.1"/>
    <property type="molecule type" value="Genomic_DNA"/>
</dbReference>
<gene>
    <name evidence="1" type="ordered locus">Rfer_3067</name>
</gene>
<evidence type="ECO:0000313" key="1">
    <source>
        <dbReference type="EMBL" id="ABD70777.1"/>
    </source>
</evidence>
<evidence type="ECO:0000313" key="2">
    <source>
        <dbReference type="Proteomes" id="UP000008332"/>
    </source>
</evidence>
<sequence length="80" mass="8516">MVKGSMLNTTPPAWLNDVQTLSSPEIEQIEAEIKSGKLTEDQAKPLLLAAGLRAAGKALARERLAAQGGQAPPMEPVPRR</sequence>
<keyword evidence="2" id="KW-1185">Reference proteome</keyword>
<dbReference type="AlphaFoldDB" id="Q21TX6"/>
<protein>
    <submittedName>
        <fullName evidence="1">Uncharacterized protein</fullName>
    </submittedName>
</protein>